<dbReference type="GO" id="GO:0008083">
    <property type="term" value="F:growth factor activity"/>
    <property type="evidence" value="ECO:0000318"/>
    <property type="project" value="GO_Central"/>
</dbReference>
<dbReference type="Reactome" id="R-XTR-2428928">
    <property type="pathway name" value="IRS-related events triggered by IGF1R"/>
</dbReference>
<dbReference type="GO" id="GO:0005615">
    <property type="term" value="C:extracellular space"/>
    <property type="evidence" value="ECO:0000318"/>
    <property type="project" value="GO_Central"/>
</dbReference>
<dbReference type="GO" id="GO:0042104">
    <property type="term" value="P:positive regulation of activated T cell proliferation"/>
    <property type="evidence" value="ECO:0000318"/>
    <property type="project" value="GO_Central"/>
</dbReference>
<dbReference type="GO" id="GO:0051147">
    <property type="term" value="P:regulation of muscle cell differentiation"/>
    <property type="evidence" value="ECO:0000318"/>
    <property type="project" value="GO_Central"/>
</dbReference>
<dbReference type="PANTHER" id="PTHR46886:SF3">
    <property type="entry name" value="INSULIN-LIKE GROWTH FACTOR II-A"/>
    <property type="match status" value="1"/>
</dbReference>
<dbReference type="SMART" id="SM00078">
    <property type="entry name" value="IlGF"/>
    <property type="match status" value="1"/>
</dbReference>
<dbReference type="Pfam" id="PF00049">
    <property type="entry name" value="Insulin"/>
    <property type="match status" value="1"/>
</dbReference>
<dbReference type="Ensembl" id="ENSXETT00000115620">
    <property type="protein sequence ID" value="ENSXETP00000106613"/>
    <property type="gene ID" value="ENSXETG00000048204"/>
</dbReference>
<dbReference type="InterPro" id="IPR022350">
    <property type="entry name" value="IGF-1/2"/>
</dbReference>
<dbReference type="GO" id="GO:0005159">
    <property type="term" value="F:insulin-like growth factor receptor binding"/>
    <property type="evidence" value="ECO:0000318"/>
    <property type="project" value="GO_Central"/>
</dbReference>
<dbReference type="OrthoDB" id="9449995at2759"/>
<evidence type="ECO:0000259" key="11">
    <source>
        <dbReference type="SMART" id="SM00078"/>
    </source>
</evidence>
<dbReference type="InterPro" id="IPR036438">
    <property type="entry name" value="Insulin-like_sf"/>
</dbReference>
<protein>
    <submittedName>
        <fullName evidence="12">Insulin like growth factor 2</fullName>
    </submittedName>
    <submittedName>
        <fullName evidence="14">Insulin-like growth factor II isoform X1</fullName>
    </submittedName>
</protein>
<dbReference type="CDD" id="cd04368">
    <property type="entry name" value="IlGF"/>
    <property type="match status" value="1"/>
</dbReference>
<dbReference type="Proteomes" id="UP000008143">
    <property type="component" value="Chromosome 4"/>
</dbReference>
<feature type="disulfide bond" evidence="8">
    <location>
        <begin position="76"/>
        <end position="116"/>
    </location>
</feature>
<sequence length="217" mass="24799">MEQLSCKHRSSSVDAEGQLCRQAESRSTQLPRMSVMRHLLLLSITFLVYTLDSAKAYGATETLCGGELVDTLQFVCGDRGFYFSRNNGRSNRRANRGIVEECCFRSCDLELLETYCAKPAKNERDVSTAPSTAIPPLNKQDLYHKHHHTKSSKYDIWQRKSIHRLRRGVPAIVRARQYRLLMQQAEESEQALSHRPLTTLPITRPLHLQQTSEPSLN</sequence>
<reference evidence="14" key="3">
    <citation type="submission" date="2025-04" db="UniProtKB">
        <authorList>
            <consortium name="RefSeq"/>
        </authorList>
    </citation>
    <scope>IDENTIFICATION</scope>
    <source>
        <strain evidence="14">Nigerian</strain>
        <tissue evidence="14">Liver and blood</tissue>
    </source>
</reference>
<dbReference type="Xenbase" id="XB-GENE-482586">
    <property type="gene designation" value="igf2"/>
</dbReference>
<dbReference type="Reactome" id="R-XTR-114608">
    <property type="pathway name" value="Platelet degranulation"/>
</dbReference>
<evidence type="ECO:0000313" key="14">
    <source>
        <dbReference type="RefSeq" id="XP_012816008.1"/>
    </source>
</evidence>
<dbReference type="Reactome" id="R-XTR-2428933">
    <property type="pathway name" value="SHC-related events triggered by IGF1R"/>
</dbReference>
<dbReference type="AlphaFoldDB" id="A0A803K087"/>
<evidence type="ECO:0000256" key="1">
    <source>
        <dbReference type="ARBA" id="ARBA00004613"/>
    </source>
</evidence>
<dbReference type="Ensembl" id="ENSXETT00000110711">
    <property type="protein sequence ID" value="ENSXETP00000113711"/>
    <property type="gene ID" value="ENSXETG00000048204"/>
</dbReference>
<reference evidence="12" key="1">
    <citation type="journal article" date="2010" name="Science">
        <title>The genome of the Western clawed frog Xenopus tropicalis.</title>
        <authorList>
            <person name="Hellsten U."/>
            <person name="Harland R.M."/>
            <person name="Gilchrist M.J."/>
            <person name="Hendrix D."/>
            <person name="Jurka J."/>
            <person name="Kapitonov V."/>
            <person name="Ovcharenko I."/>
            <person name="Putnam N.H."/>
            <person name="Shu S."/>
            <person name="Taher L."/>
            <person name="Blitz I.L."/>
            <person name="Blumberg B."/>
            <person name="Dichmann D.S."/>
            <person name="Dubchak I."/>
            <person name="Amaya E."/>
            <person name="Detter J.C."/>
            <person name="Fletcher R."/>
            <person name="Gerhard D.S."/>
            <person name="Goodstein D."/>
            <person name="Graves T."/>
            <person name="Grigoriev I.V."/>
            <person name="Grimwood J."/>
            <person name="Kawashima T."/>
            <person name="Lindquist E."/>
            <person name="Lucas S.M."/>
            <person name="Mead P.E."/>
            <person name="Mitros T."/>
            <person name="Ogino H."/>
            <person name="Ohta Y."/>
            <person name="Poliakov A.V."/>
            <person name="Pollet N."/>
            <person name="Robert J."/>
            <person name="Salamov A."/>
            <person name="Sater A.K."/>
            <person name="Schmutz J."/>
            <person name="Terry A."/>
            <person name="Vize P.D."/>
            <person name="Warren W.C."/>
            <person name="Wells D."/>
            <person name="Wills A."/>
            <person name="Wilson R.K."/>
            <person name="Zimmerman L.B."/>
            <person name="Zorn A.M."/>
            <person name="Grainger R."/>
            <person name="Grammer T."/>
            <person name="Khokha M.K."/>
            <person name="Richardson P.M."/>
            <person name="Rokhsar D.S."/>
        </authorList>
    </citation>
    <scope>NUCLEOTIDE SEQUENCE [LARGE SCALE GENOMIC DNA]</scope>
    <source>
        <strain evidence="12">Nigerian</strain>
    </source>
</reference>
<feature type="compositionally biased region" description="Polar residues" evidence="10">
    <location>
        <begin position="208"/>
        <end position="217"/>
    </location>
</feature>
<feature type="disulfide bond" evidence="8">
    <location>
        <begin position="102"/>
        <end position="107"/>
    </location>
</feature>
<dbReference type="InterPro" id="IPR013576">
    <property type="entry name" value="IGF2_C"/>
</dbReference>
<dbReference type="Reactome" id="R-XTR-381426">
    <property type="pathway name" value="Regulation of Insulin-like Growth Factor (IGF) transport and uptake by Insulin-like Growth Factor Binding Proteins (IGFBPs)"/>
</dbReference>
<keyword evidence="13" id="KW-1185">Reference proteome</keyword>
<keyword evidence="3 9" id="KW-0964">Secreted</keyword>
<keyword evidence="5" id="KW-0339">Growth factor</keyword>
<dbReference type="Reactome" id="R-XTR-2404192">
    <property type="pathway name" value="Signaling by Type 1 Insulin-like Growth Factor 1 Receptor (IGF1R)"/>
</dbReference>
<accession>A0A803K087</accession>
<feature type="domain" description="Insulin-like" evidence="11">
    <location>
        <begin position="61"/>
        <end position="116"/>
    </location>
</feature>
<dbReference type="PRINTS" id="PR02002">
    <property type="entry name" value="INSLNLIKEGF"/>
</dbReference>
<proteinExistence type="inferred from homology"/>
<dbReference type="GO" id="GO:1905564">
    <property type="term" value="P:positive regulation of vascular endothelial cell proliferation"/>
    <property type="evidence" value="ECO:0000318"/>
    <property type="project" value="GO_Central"/>
</dbReference>
<evidence type="ECO:0000313" key="13">
    <source>
        <dbReference type="Proteomes" id="UP000008143"/>
    </source>
</evidence>
<dbReference type="InterPro" id="IPR016179">
    <property type="entry name" value="Insulin-like"/>
</dbReference>
<dbReference type="RefSeq" id="XP_012816008.1">
    <property type="nucleotide sequence ID" value="XM_012960554.3"/>
</dbReference>
<dbReference type="GeneTree" id="ENSGT00940000160745"/>
<evidence type="ECO:0000256" key="3">
    <source>
        <dbReference type="ARBA" id="ARBA00022525"/>
    </source>
</evidence>
<organism evidence="12">
    <name type="scientific">Xenopus tropicalis</name>
    <name type="common">Western clawed frog</name>
    <name type="synonym">Silurana tropicalis</name>
    <dbReference type="NCBI Taxonomy" id="8364"/>
    <lineage>
        <taxon>Eukaryota</taxon>
        <taxon>Metazoa</taxon>
        <taxon>Chordata</taxon>
        <taxon>Craniata</taxon>
        <taxon>Vertebrata</taxon>
        <taxon>Euteleostomi</taxon>
        <taxon>Amphibia</taxon>
        <taxon>Batrachia</taxon>
        <taxon>Anura</taxon>
        <taxon>Pipoidea</taxon>
        <taxon>Pipidae</taxon>
        <taxon>Xenopodinae</taxon>
        <taxon>Xenopus</taxon>
        <taxon>Silurana</taxon>
    </lineage>
</organism>
<comment type="function">
    <text evidence="7">The insulin-like growth factors, isolated from plasma, are structurally and functionally related to insulin but have a much higher growth-promoting activity. Promotes anterior neural development. Acts as a ligand for integrin which is required for IGF2 signaling.</text>
</comment>
<evidence type="ECO:0000256" key="8">
    <source>
        <dbReference type="PIRSR" id="PIRSR622350-50"/>
    </source>
</evidence>
<evidence type="ECO:0000256" key="6">
    <source>
        <dbReference type="ARBA" id="ARBA00023157"/>
    </source>
</evidence>
<dbReference type="GO" id="GO:0045944">
    <property type="term" value="P:positive regulation of transcription by RNA polymerase II"/>
    <property type="evidence" value="ECO:0000318"/>
    <property type="project" value="GO_Central"/>
</dbReference>
<dbReference type="Pfam" id="PF08365">
    <property type="entry name" value="IGF2_C"/>
    <property type="match status" value="1"/>
</dbReference>
<keyword evidence="4" id="KW-0732">Signal</keyword>
<dbReference type="SUPFAM" id="SSF56994">
    <property type="entry name" value="Insulin-like"/>
    <property type="match status" value="1"/>
</dbReference>
<evidence type="ECO:0000256" key="4">
    <source>
        <dbReference type="ARBA" id="ARBA00022729"/>
    </source>
</evidence>
<dbReference type="OMA" id="FFRDESW"/>
<feature type="disulfide bond" evidence="8">
    <location>
        <begin position="64"/>
        <end position="103"/>
    </location>
</feature>
<dbReference type="PANTHER" id="PTHR46886">
    <property type="entry name" value="INSULIN-LIKE GROWTH FACTOR II"/>
    <property type="match status" value="1"/>
</dbReference>
<dbReference type="GO" id="GO:0043410">
    <property type="term" value="P:positive regulation of MAPK cascade"/>
    <property type="evidence" value="ECO:0000318"/>
    <property type="project" value="GO_Central"/>
</dbReference>
<evidence type="ECO:0000256" key="2">
    <source>
        <dbReference type="ARBA" id="ARBA00009034"/>
    </source>
</evidence>
<dbReference type="GeneID" id="100134992"/>
<feature type="region of interest" description="Disordered" evidence="10">
    <location>
        <begin position="189"/>
        <end position="217"/>
    </location>
</feature>
<evidence type="ECO:0000313" key="12">
    <source>
        <dbReference type="Ensembl" id="ENSXETP00000113711"/>
    </source>
</evidence>
<dbReference type="GO" id="GO:0005179">
    <property type="term" value="F:hormone activity"/>
    <property type="evidence" value="ECO:0007669"/>
    <property type="project" value="InterPro"/>
</dbReference>
<evidence type="ECO:0000256" key="7">
    <source>
        <dbReference type="ARBA" id="ARBA00058254"/>
    </source>
</evidence>
<dbReference type="GO" id="GO:0043539">
    <property type="term" value="F:protein serine/threonine kinase activator activity"/>
    <property type="evidence" value="ECO:0000318"/>
    <property type="project" value="GO_Central"/>
</dbReference>
<name>A0A803K087_XENTR</name>
<evidence type="ECO:0000313" key="15">
    <source>
        <dbReference type="Xenbase" id="XB-GENE-482586"/>
    </source>
</evidence>
<gene>
    <name evidence="12 14 15" type="primary">igf2</name>
    <name evidence="14" type="synonym">igf-2</name>
    <name evidence="14" type="synonym">IGF-II</name>
    <name evidence="14" type="synonym">igf2-a</name>
    <name evidence="14" type="synonym">igf2-b</name>
    <name evidence="14" type="synonym">insigf</name>
    <name evidence="14" type="synonym">pp9974</name>
</gene>
<evidence type="ECO:0000256" key="5">
    <source>
        <dbReference type="ARBA" id="ARBA00023030"/>
    </source>
</evidence>
<dbReference type="Gene3D" id="1.10.100.10">
    <property type="entry name" value="Insulin-like"/>
    <property type="match status" value="1"/>
</dbReference>
<dbReference type="AGR" id="Xenbase:XB-GENE-482586"/>
<evidence type="ECO:0000256" key="10">
    <source>
        <dbReference type="SAM" id="MobiDB-lite"/>
    </source>
</evidence>
<dbReference type="InterPro" id="IPR022353">
    <property type="entry name" value="Insulin_CS"/>
</dbReference>
<dbReference type="PROSITE" id="PS00262">
    <property type="entry name" value="INSULIN"/>
    <property type="match status" value="1"/>
</dbReference>
<dbReference type="PRINTS" id="PR00276">
    <property type="entry name" value="INSULINFAMLY"/>
</dbReference>
<dbReference type="PRINTS" id="PR02006">
    <property type="entry name" value="INSLNLIKEGF2"/>
</dbReference>
<dbReference type="InterPro" id="IPR022352">
    <property type="entry name" value="Ins/IGF/rlx"/>
</dbReference>
<comment type="similarity">
    <text evidence="2 9">Belongs to the insulin family.</text>
</comment>
<evidence type="ECO:0000256" key="9">
    <source>
        <dbReference type="RuleBase" id="RU000406"/>
    </source>
</evidence>
<dbReference type="GO" id="GO:0046628">
    <property type="term" value="P:positive regulation of insulin receptor signaling pathway"/>
    <property type="evidence" value="ECO:0000318"/>
    <property type="project" value="GO_Central"/>
</dbReference>
<comment type="subcellular location">
    <subcellularLocation>
        <location evidence="1 9">Secreted</location>
    </subcellularLocation>
</comment>
<keyword evidence="6 8" id="KW-1015">Disulfide bond</keyword>
<dbReference type="InterPro" id="IPR022334">
    <property type="entry name" value="IGF2"/>
</dbReference>
<dbReference type="CTD" id="3481"/>
<reference evidence="12" key="2">
    <citation type="submission" date="2021-03" db="UniProtKB">
        <authorList>
            <consortium name="Ensembl"/>
        </authorList>
    </citation>
    <scope>IDENTIFICATION</scope>
</reference>
<dbReference type="FunFam" id="1.10.100.10:FF:000002">
    <property type="entry name" value="Insulin-like growth factor II preproprotein"/>
    <property type="match status" value="1"/>
</dbReference>